<feature type="coiled-coil region" evidence="1">
    <location>
        <begin position="460"/>
        <end position="536"/>
    </location>
</feature>
<comment type="caution">
    <text evidence="3">The sequence shown here is derived from an EMBL/GenBank/DDBJ whole genome shotgun (WGS) entry which is preliminary data.</text>
</comment>
<evidence type="ECO:0000256" key="1">
    <source>
        <dbReference type="SAM" id="Coils"/>
    </source>
</evidence>
<name>A0A4E0RII4_FASHE</name>
<dbReference type="EMBL" id="JXXN02000984">
    <property type="protein sequence ID" value="THD25804.1"/>
    <property type="molecule type" value="Genomic_DNA"/>
</dbReference>
<protein>
    <submittedName>
        <fullName evidence="3">Uncharacterized protein</fullName>
    </submittedName>
</protein>
<sequence>MENLKIFFTNLSKNTKKSDRPAPISDTNLPSALRRSKSNIKSDKPHSHSDGVRFESSKVEQVPEADNITGTKENQKNDNIKPQLIRLLDQIQNRKNESVEEQGSPDGVKQRLSKSLNNLELNSNSDQEQVNGNRNNEDNEKLGRAYSEGNSMIVQYPTLISEHLPPIKIEELPPSQTVQGIDKFAVSDGVEDSDPSTLIRQESDLISNHGRVRGTDENIDPRDGFTERRLTSFRHPIPFKDKPDWGQLPKEPSAELDTPRIVLTTDSGQHKLIASPSVNPTRLSPGGFSIASWIGESENRTKLALPPAFIALDVENCGFVPVEAIKSYWNKLGVPEVDTVLQALGFDSAAQTVLLSELTTALEGHLVAGRTDDGRDDVTRLAAILTVLNEWRQARSTIAGLLKEKDKLMRELQQLNMNIVADRSAAYIAMERKYREQLEAFEQEHTEQSKLIRSHHAKQVDAQRRNLMEQLDLNERLRAEVIQKSQENNELRGQMENFKEQLLLTQSVIQQTHNDLVSANQTSEKLENQLVQMQHMKIEYERFMECKTQLDELVQAIQDLPISDDPCQKLNRTLMEKIDSLKSQLVSTREELLVERQLGQNLQITVTELRAENDRLEQDGQQFELDRINLEKHCEELNQQVNQQAELLAQMDSMRPVECPRVADNVKGLRSVKFCLDGEEPRKVIRQQVDVLLQYCADPTSETTAATPQTVPIPKKRTTSATTPSSHANGNSSFGATALAQQKRYTSTATLNRF</sequence>
<feature type="compositionally biased region" description="Basic and acidic residues" evidence="2">
    <location>
        <begin position="40"/>
        <end position="58"/>
    </location>
</feature>
<dbReference type="AlphaFoldDB" id="A0A4E0RII4"/>
<gene>
    <name evidence="3" type="ORF">D915_003137</name>
</gene>
<organism evidence="3 4">
    <name type="scientific">Fasciola hepatica</name>
    <name type="common">Liver fluke</name>
    <dbReference type="NCBI Taxonomy" id="6192"/>
    <lineage>
        <taxon>Eukaryota</taxon>
        <taxon>Metazoa</taxon>
        <taxon>Spiralia</taxon>
        <taxon>Lophotrochozoa</taxon>
        <taxon>Platyhelminthes</taxon>
        <taxon>Trematoda</taxon>
        <taxon>Digenea</taxon>
        <taxon>Plagiorchiida</taxon>
        <taxon>Echinostomata</taxon>
        <taxon>Echinostomatoidea</taxon>
        <taxon>Fasciolidae</taxon>
        <taxon>Fasciola</taxon>
    </lineage>
</organism>
<dbReference type="Proteomes" id="UP000230066">
    <property type="component" value="Unassembled WGS sequence"/>
</dbReference>
<evidence type="ECO:0000313" key="4">
    <source>
        <dbReference type="Proteomes" id="UP000230066"/>
    </source>
</evidence>
<keyword evidence="4" id="KW-1185">Reference proteome</keyword>
<feature type="coiled-coil region" evidence="1">
    <location>
        <begin position="571"/>
        <end position="654"/>
    </location>
</feature>
<accession>A0A4E0RII4</accession>
<feature type="region of interest" description="Disordered" evidence="2">
    <location>
        <begin position="119"/>
        <end position="142"/>
    </location>
</feature>
<proteinExistence type="predicted"/>
<keyword evidence="1" id="KW-0175">Coiled coil</keyword>
<dbReference type="PANTHER" id="PTHR23159">
    <property type="entry name" value="CENTROSOMAL PROTEIN 2"/>
    <property type="match status" value="1"/>
</dbReference>
<evidence type="ECO:0000313" key="3">
    <source>
        <dbReference type="EMBL" id="THD25804.1"/>
    </source>
</evidence>
<reference evidence="3" key="1">
    <citation type="submission" date="2019-03" db="EMBL/GenBank/DDBJ databases">
        <title>Improved annotation for the trematode Fasciola hepatica.</title>
        <authorList>
            <person name="Choi Y.-J."/>
            <person name="Martin J."/>
            <person name="Mitreva M."/>
        </authorList>
    </citation>
    <scope>NUCLEOTIDE SEQUENCE [LARGE SCALE GENOMIC DNA]</scope>
</reference>
<feature type="region of interest" description="Disordered" evidence="2">
    <location>
        <begin position="702"/>
        <end position="739"/>
    </location>
</feature>
<evidence type="ECO:0000256" key="2">
    <source>
        <dbReference type="SAM" id="MobiDB-lite"/>
    </source>
</evidence>
<feature type="region of interest" description="Disordered" evidence="2">
    <location>
        <begin position="13"/>
        <end position="82"/>
    </location>
</feature>
<dbReference type="PANTHER" id="PTHR23159:SF31">
    <property type="entry name" value="CENTROSOME-ASSOCIATED PROTEIN CEP250 ISOFORM X1"/>
    <property type="match status" value="1"/>
</dbReference>
<feature type="compositionally biased region" description="Polar residues" evidence="2">
    <location>
        <begin position="719"/>
        <end position="739"/>
    </location>
</feature>